<evidence type="ECO:0000313" key="1">
    <source>
        <dbReference type="EMBL" id="RLL71745.1"/>
    </source>
</evidence>
<reference evidence="1 2" key="1">
    <citation type="submission" date="2018-10" db="EMBL/GenBank/DDBJ databases">
        <title>Rhodobacter sp . BO-81.</title>
        <authorList>
            <person name="Im W.T."/>
        </authorList>
    </citation>
    <scope>NUCLEOTIDE SEQUENCE [LARGE SCALE GENOMIC DNA]</scope>
    <source>
        <strain evidence="1 2">BO-81</strain>
    </source>
</reference>
<sequence length="69" mass="7880">MGQKIKRCGREARSALLNPTRENVQGSVRFRRLAPCFREIRNLMRLFYAAVQRATLIQIKISGAQAATF</sequence>
<proteinExistence type="predicted"/>
<evidence type="ECO:0000313" key="2">
    <source>
        <dbReference type="Proteomes" id="UP000279673"/>
    </source>
</evidence>
<dbReference type="Proteomes" id="UP000279673">
    <property type="component" value="Unassembled WGS sequence"/>
</dbReference>
<name>A0A421BTX8_9RHOB</name>
<keyword evidence="2" id="KW-1185">Reference proteome</keyword>
<accession>A0A421BTX8</accession>
<dbReference type="EMBL" id="RCHI01000003">
    <property type="protein sequence ID" value="RLL71745.1"/>
    <property type="molecule type" value="Genomic_DNA"/>
</dbReference>
<dbReference type="AlphaFoldDB" id="A0A421BTX8"/>
<gene>
    <name evidence="1" type="ORF">DYS74_03800</name>
</gene>
<organism evidence="1 2">
    <name type="scientific">Paenirhodobacter hankyongi</name>
    <dbReference type="NCBI Taxonomy" id="2294033"/>
    <lineage>
        <taxon>Bacteria</taxon>
        <taxon>Pseudomonadati</taxon>
        <taxon>Pseudomonadota</taxon>
        <taxon>Alphaproteobacteria</taxon>
        <taxon>Rhodobacterales</taxon>
        <taxon>Rhodobacter group</taxon>
        <taxon>Paenirhodobacter</taxon>
    </lineage>
</organism>
<protein>
    <submittedName>
        <fullName evidence="1">Uncharacterized protein</fullName>
    </submittedName>
</protein>
<comment type="caution">
    <text evidence="1">The sequence shown here is derived from an EMBL/GenBank/DDBJ whole genome shotgun (WGS) entry which is preliminary data.</text>
</comment>